<name>A0ABT6ARU3_9BURK</name>
<reference evidence="5 6" key="1">
    <citation type="submission" date="2023-03" db="EMBL/GenBank/DDBJ databases">
        <title>Draft assemblies of triclosan tolerant bacteria isolated from returned activated sludge.</title>
        <authorList>
            <person name="Van Hamelsveld S."/>
        </authorList>
    </citation>
    <scope>NUCLEOTIDE SEQUENCE [LARGE SCALE GENOMIC DNA]</scope>
    <source>
        <strain evidence="5 6">GW210010_S58</strain>
    </source>
</reference>
<dbReference type="InterPro" id="IPR032875">
    <property type="entry name" value="Succ_CoA_lig_flav_dom"/>
</dbReference>
<dbReference type="InterPro" id="IPR016102">
    <property type="entry name" value="Succinyl-CoA_synth-like"/>
</dbReference>
<organism evidence="5 6">
    <name type="scientific">Cupriavidus basilensis</name>
    <dbReference type="NCBI Taxonomy" id="68895"/>
    <lineage>
        <taxon>Bacteria</taxon>
        <taxon>Pseudomonadati</taxon>
        <taxon>Pseudomonadota</taxon>
        <taxon>Betaproteobacteria</taxon>
        <taxon>Burkholderiales</taxon>
        <taxon>Burkholderiaceae</taxon>
        <taxon>Cupriavidus</taxon>
    </lineage>
</organism>
<dbReference type="RefSeq" id="WP_276265989.1">
    <property type="nucleotide sequence ID" value="NZ_JARJLM010000327.1"/>
</dbReference>
<protein>
    <submittedName>
        <fullName evidence="5">Acetate--CoA ligase family protein</fullName>
    </submittedName>
</protein>
<dbReference type="PANTHER" id="PTHR43334">
    <property type="entry name" value="ACETATE--COA LIGASE [ADP-FORMING]"/>
    <property type="match status" value="1"/>
</dbReference>
<dbReference type="Gene3D" id="3.40.50.720">
    <property type="entry name" value="NAD(P)-binding Rossmann-like Domain"/>
    <property type="match status" value="1"/>
</dbReference>
<evidence type="ECO:0000256" key="3">
    <source>
        <dbReference type="ARBA" id="ARBA00022840"/>
    </source>
</evidence>
<keyword evidence="1 5" id="KW-0436">Ligase</keyword>
<keyword evidence="2" id="KW-0547">Nucleotide-binding</keyword>
<evidence type="ECO:0000256" key="2">
    <source>
        <dbReference type="ARBA" id="ARBA00022741"/>
    </source>
</evidence>
<sequence length="712" mass="74585">MTQVNEQGGPETGATGRTLAKALFTPGAVALVGASADESKNTARPLRFMRKHGYAGRVFPINAGRAEVMGLQAYPSVAALPDTIDHAFVMVPGRQVAEVLEQCAARGASVVTVFSDGFAELGEAGMAAQRALAARAKELGVRLLGPNSIGVVDVHSGAILSVNAVLEADTLRAGGISVASQSGSMLGALLSRGAARGFGFAKLVSVGNESDIGVGELVDLLVDDDATEVILLFLETIRDAAVLGPALRRARAAGKPVLVYKLGRSAQGEALAQSHTGALAGNDAAVDAFLRKHGAIRVEMLETLFEAAPLARRYAADIPALPRNPRIAVVTTTGGGAATVVDRLGLANVEAVAPPTEFIAHMAARGVRIRQTPIIDLTLAATSAQYRDLVEQMIQSQWCDAVLCVVGSSAQFHPQLAVRPIVEASAQRGKPLLSFLAPEATQSLELLQAAGVPAFRTPEACADALACLFRAARTRNDPVEAPAPARWPSALPTQGDLSEFEAAVAFAELGVPIAPMALVREGALQHAVPYPIVAKICSRDILHKTEIGGVEVGVRDNEELARAAARLLENARQSAPAARVDGILVQRMESRLLELMLGYRRDPLVGPMVMLSAGGITAELHRDVSLRPAPVSVAEAHDMIGEVRSTQLIRGFRGLPRGDVDALAHAIVGFSRLAVMQGADIAEAEINPLFVRAEGVVGVDCLLRLAAPQHAF</sequence>
<dbReference type="InterPro" id="IPR036291">
    <property type="entry name" value="NAD(P)-bd_dom_sf"/>
</dbReference>
<dbReference type="EMBL" id="JARJLM010000327">
    <property type="protein sequence ID" value="MDF3835108.1"/>
    <property type="molecule type" value="Genomic_DNA"/>
</dbReference>
<accession>A0ABT6ARU3</accession>
<dbReference type="SUPFAM" id="SSF56059">
    <property type="entry name" value="Glutathione synthetase ATP-binding domain-like"/>
    <property type="match status" value="1"/>
</dbReference>
<evidence type="ECO:0000313" key="5">
    <source>
        <dbReference type="EMBL" id="MDF3835108.1"/>
    </source>
</evidence>
<evidence type="ECO:0000259" key="4">
    <source>
        <dbReference type="SMART" id="SM00881"/>
    </source>
</evidence>
<dbReference type="Pfam" id="PF13549">
    <property type="entry name" value="ATP-grasp_5"/>
    <property type="match status" value="1"/>
</dbReference>
<dbReference type="SUPFAM" id="SSF51735">
    <property type="entry name" value="NAD(P)-binding Rossmann-fold domains"/>
    <property type="match status" value="1"/>
</dbReference>
<dbReference type="InterPro" id="IPR013815">
    <property type="entry name" value="ATP_grasp_subdomain_1"/>
</dbReference>
<dbReference type="PANTHER" id="PTHR43334:SF1">
    <property type="entry name" value="3-HYDROXYPROPIONATE--COA LIGASE [ADP-FORMING]"/>
    <property type="match status" value="1"/>
</dbReference>
<dbReference type="Gene3D" id="3.30.470.20">
    <property type="entry name" value="ATP-grasp fold, B domain"/>
    <property type="match status" value="1"/>
</dbReference>
<dbReference type="InterPro" id="IPR003781">
    <property type="entry name" value="CoA-bd"/>
</dbReference>
<dbReference type="SMART" id="SM00881">
    <property type="entry name" value="CoA_binding"/>
    <property type="match status" value="1"/>
</dbReference>
<evidence type="ECO:0000256" key="1">
    <source>
        <dbReference type="ARBA" id="ARBA00022598"/>
    </source>
</evidence>
<comment type="caution">
    <text evidence="5">The sequence shown here is derived from an EMBL/GenBank/DDBJ whole genome shotgun (WGS) entry which is preliminary data.</text>
</comment>
<keyword evidence="3" id="KW-0067">ATP-binding</keyword>
<dbReference type="Proteomes" id="UP001216674">
    <property type="component" value="Unassembled WGS sequence"/>
</dbReference>
<feature type="domain" description="CoA-binding" evidence="4">
    <location>
        <begin position="23"/>
        <end position="118"/>
    </location>
</feature>
<dbReference type="GO" id="GO:0016874">
    <property type="term" value="F:ligase activity"/>
    <property type="evidence" value="ECO:0007669"/>
    <property type="project" value="UniProtKB-KW"/>
</dbReference>
<keyword evidence="6" id="KW-1185">Reference proteome</keyword>
<gene>
    <name evidence="5" type="ORF">P3W85_19395</name>
</gene>
<dbReference type="Gene3D" id="3.40.50.261">
    <property type="entry name" value="Succinyl-CoA synthetase domains"/>
    <property type="match status" value="2"/>
</dbReference>
<evidence type="ECO:0000313" key="6">
    <source>
        <dbReference type="Proteomes" id="UP001216674"/>
    </source>
</evidence>
<dbReference type="Pfam" id="PF13607">
    <property type="entry name" value="Succ_CoA_lig"/>
    <property type="match status" value="1"/>
</dbReference>
<dbReference type="Gene3D" id="3.30.1490.20">
    <property type="entry name" value="ATP-grasp fold, A domain"/>
    <property type="match status" value="1"/>
</dbReference>
<dbReference type="SUPFAM" id="SSF52210">
    <property type="entry name" value="Succinyl-CoA synthetase domains"/>
    <property type="match status" value="2"/>
</dbReference>
<dbReference type="InterPro" id="IPR051538">
    <property type="entry name" value="Acyl-CoA_Synth/Transferase"/>
</dbReference>
<dbReference type="Pfam" id="PF13380">
    <property type="entry name" value="CoA_binding_2"/>
    <property type="match status" value="1"/>
</dbReference>
<proteinExistence type="predicted"/>